<evidence type="ECO:0000313" key="1">
    <source>
        <dbReference type="EMBL" id="CCF72546.1"/>
    </source>
</evidence>
<evidence type="ECO:0000313" key="2">
    <source>
        <dbReference type="Proteomes" id="UP000002899"/>
    </source>
</evidence>
<dbReference type="InterPro" id="IPR036322">
    <property type="entry name" value="WD40_repeat_dom_sf"/>
</dbReference>
<gene>
    <name evidence="1" type="ORF">BMR1_01G00375</name>
</gene>
<accession>I7IF70</accession>
<sequence>MEINVLGEVSLGGSGIIEAKFDNFGRFLAVLTEDKICTLFDISNGCFTEIIRSQFHPSTLSIAWTNPKFGQYIIASLASGSIHVMKLTISPKLSTISFIGESRVLNEYPSALNVGNTDTDMFIVLGSAGGKIGILSLKTNELTAPFDAHFGGVTALCFDTNCSSLFSIGQDYRLVKWFRIDNSPTWTKIFSIKSDMPMNTIDYSLGEIIASHSSKVFIYNEKGEELEMLDVRKVKVDNGVDLGNNSISKVAFHGHRSIAVALESNVTILYTKDGGDKYKFMGILHK</sequence>
<proteinExistence type="predicted"/>
<dbReference type="Gene3D" id="2.130.10.10">
    <property type="entry name" value="YVTN repeat-like/Quinoprotein amine dehydrogenase"/>
    <property type="match status" value="1"/>
</dbReference>
<organism evidence="1 2">
    <name type="scientific">Babesia microti (strain RI)</name>
    <dbReference type="NCBI Taxonomy" id="1133968"/>
    <lineage>
        <taxon>Eukaryota</taxon>
        <taxon>Sar</taxon>
        <taxon>Alveolata</taxon>
        <taxon>Apicomplexa</taxon>
        <taxon>Aconoidasida</taxon>
        <taxon>Piroplasmida</taxon>
        <taxon>Babesiidae</taxon>
        <taxon>Babesia</taxon>
    </lineage>
</organism>
<dbReference type="Proteomes" id="UP000002899">
    <property type="component" value="Chromosome I"/>
</dbReference>
<dbReference type="AlphaFoldDB" id="I7IF70"/>
<dbReference type="RefSeq" id="XP_012647155.1">
    <property type="nucleotide sequence ID" value="XM_012791701.1"/>
</dbReference>
<protein>
    <submittedName>
        <fullName evidence="1">Uncharacterized protein</fullName>
    </submittedName>
</protein>
<dbReference type="GeneID" id="24423156"/>
<dbReference type="VEuPathDB" id="PiroplasmaDB:BMR1_01G00375"/>
<dbReference type="KEGG" id="bmic:BMR1_01G00375"/>
<reference evidence="1 2" key="2">
    <citation type="journal article" date="2013" name="PLoS ONE">
        <title>Whole genome mapping and re-organization of the nuclear and mitochondrial genomes of Babesia microti isolates.</title>
        <authorList>
            <person name="Cornillot E."/>
            <person name="Dassouli A."/>
            <person name="Garg A."/>
            <person name="Pachikara N."/>
            <person name="Randazzo S."/>
            <person name="Depoix D."/>
            <person name="Carcy B."/>
            <person name="Delbecq S."/>
            <person name="Frutos R."/>
            <person name="Silva J.C."/>
            <person name="Sutton R."/>
            <person name="Krause P.J."/>
            <person name="Mamoun C.B."/>
        </authorList>
    </citation>
    <scope>NUCLEOTIDE SEQUENCE [LARGE SCALE GENOMIC DNA]</scope>
    <source>
        <strain evidence="1 2">RI</strain>
    </source>
</reference>
<keyword evidence="2" id="KW-1185">Reference proteome</keyword>
<name>I7IF70_BABMR</name>
<dbReference type="EMBL" id="FO082871">
    <property type="protein sequence ID" value="CCF72546.1"/>
    <property type="molecule type" value="Genomic_DNA"/>
</dbReference>
<dbReference type="SUPFAM" id="SSF50978">
    <property type="entry name" value="WD40 repeat-like"/>
    <property type="match status" value="1"/>
</dbReference>
<reference evidence="1 2" key="3">
    <citation type="journal article" date="2016" name="Sci. Rep.">
        <title>Genome-wide diversity and gene expression profiling of Babesia microti isolates identify polymorphic genes that mediate host-pathogen interactions.</title>
        <authorList>
            <person name="Silva J.C."/>
            <person name="Cornillot E."/>
            <person name="McCracken C."/>
            <person name="Usmani-Brown S."/>
            <person name="Dwivedi A."/>
            <person name="Ifeonu O.O."/>
            <person name="Crabtree J."/>
            <person name="Gotia H.T."/>
            <person name="Virji A.Z."/>
            <person name="Reynes C."/>
            <person name="Colinge J."/>
            <person name="Kumar V."/>
            <person name="Lawres L."/>
            <person name="Pazzi J.E."/>
            <person name="Pablo J.V."/>
            <person name="Hung C."/>
            <person name="Brancato J."/>
            <person name="Kumari P."/>
            <person name="Orvis J."/>
            <person name="Tretina K."/>
            <person name="Chibucos M."/>
            <person name="Ott S."/>
            <person name="Sadzewicz L."/>
            <person name="Sengamalay N."/>
            <person name="Shetty A.C."/>
            <person name="Su Q."/>
            <person name="Tallon L."/>
            <person name="Fraser C.M."/>
            <person name="Frutos R."/>
            <person name="Molina D.M."/>
            <person name="Krause P.J."/>
            <person name="Ben Mamoun C."/>
        </authorList>
    </citation>
    <scope>NUCLEOTIDE SEQUENCE [LARGE SCALE GENOMIC DNA]</scope>
    <source>
        <strain evidence="1 2">RI</strain>
    </source>
</reference>
<reference evidence="1 2" key="1">
    <citation type="journal article" date="2012" name="Nucleic Acids Res.">
        <title>Sequencing of the smallest Apicomplexan genome from the human pathogen Babesia microti.</title>
        <authorList>
            <person name="Cornillot E."/>
            <person name="Hadj-Kaddour K."/>
            <person name="Dassouli A."/>
            <person name="Noel B."/>
            <person name="Ranwez V."/>
            <person name="Vacherie B."/>
            <person name="Augagneur Y."/>
            <person name="Bres V."/>
            <person name="Duclos A."/>
            <person name="Randazzo S."/>
            <person name="Carcy B."/>
            <person name="Debierre-Grockiego F."/>
            <person name="Delbecq S."/>
            <person name="Moubri-Menage K."/>
            <person name="Shams-Eldin H."/>
            <person name="Usmani-Brown S."/>
            <person name="Bringaud F."/>
            <person name="Wincker P."/>
            <person name="Vivares C.P."/>
            <person name="Schwarz R.T."/>
            <person name="Schetters T.P."/>
            <person name="Krause P.J."/>
            <person name="Gorenflot A."/>
            <person name="Berry V."/>
            <person name="Barbe V."/>
            <person name="Ben Mamoun C."/>
        </authorList>
    </citation>
    <scope>NUCLEOTIDE SEQUENCE [LARGE SCALE GENOMIC DNA]</scope>
    <source>
        <strain evidence="1 2">RI</strain>
    </source>
</reference>
<dbReference type="InterPro" id="IPR015943">
    <property type="entry name" value="WD40/YVTN_repeat-like_dom_sf"/>
</dbReference>